<evidence type="ECO:0000259" key="4">
    <source>
        <dbReference type="Pfam" id="PF04478"/>
    </source>
</evidence>
<keyword evidence="3" id="KW-0732">Signal</keyword>
<feature type="compositionally biased region" description="Polar residues" evidence="1">
    <location>
        <begin position="55"/>
        <end position="67"/>
    </location>
</feature>
<keyword evidence="2" id="KW-0472">Membrane</keyword>
<dbReference type="EMBL" id="PUHR01000261">
    <property type="protein sequence ID" value="KAG0656398.1"/>
    <property type="molecule type" value="Genomic_DNA"/>
</dbReference>
<keyword evidence="2" id="KW-0812">Transmembrane</keyword>
<feature type="region of interest" description="Disordered" evidence="1">
    <location>
        <begin position="448"/>
        <end position="486"/>
    </location>
</feature>
<dbReference type="AlphaFoldDB" id="A0A9P6VX84"/>
<dbReference type="InterPro" id="IPR007567">
    <property type="entry name" value="Mid2_dom"/>
</dbReference>
<dbReference type="Pfam" id="PF04478">
    <property type="entry name" value="Mid2"/>
    <property type="match status" value="1"/>
</dbReference>
<evidence type="ECO:0000256" key="1">
    <source>
        <dbReference type="SAM" id="MobiDB-lite"/>
    </source>
</evidence>
<comment type="caution">
    <text evidence="5">The sequence shown here is derived from an EMBL/GenBank/DDBJ whole genome shotgun (WGS) entry which is preliminary data.</text>
</comment>
<dbReference type="OrthoDB" id="4070729at2759"/>
<protein>
    <recommendedName>
        <fullName evidence="4">Mid2 domain-containing protein</fullName>
    </recommendedName>
</protein>
<feature type="signal peptide" evidence="3">
    <location>
        <begin position="1"/>
        <end position="19"/>
    </location>
</feature>
<keyword evidence="2" id="KW-1133">Transmembrane helix</keyword>
<evidence type="ECO:0000256" key="2">
    <source>
        <dbReference type="SAM" id="Phobius"/>
    </source>
</evidence>
<accession>A0A9P6VX84</accession>
<name>A0A9P6VX84_MAUEX</name>
<reference evidence="5 6" key="1">
    <citation type="submission" date="2020-11" db="EMBL/GenBank/DDBJ databases">
        <title>Kefir isolates.</title>
        <authorList>
            <person name="Marcisauskas S."/>
            <person name="Kim Y."/>
            <person name="Blasche S."/>
        </authorList>
    </citation>
    <scope>NUCLEOTIDE SEQUENCE [LARGE SCALE GENOMIC DNA]</scope>
    <source>
        <strain evidence="5 6">OG2</strain>
    </source>
</reference>
<organism evidence="5 6">
    <name type="scientific">Maudiozyma exigua</name>
    <name type="common">Yeast</name>
    <name type="synonym">Kazachstania exigua</name>
    <dbReference type="NCBI Taxonomy" id="34358"/>
    <lineage>
        <taxon>Eukaryota</taxon>
        <taxon>Fungi</taxon>
        <taxon>Dikarya</taxon>
        <taxon>Ascomycota</taxon>
        <taxon>Saccharomycotina</taxon>
        <taxon>Saccharomycetes</taxon>
        <taxon>Saccharomycetales</taxon>
        <taxon>Saccharomycetaceae</taxon>
        <taxon>Maudiozyma</taxon>
    </lineage>
</organism>
<evidence type="ECO:0000313" key="6">
    <source>
        <dbReference type="Proteomes" id="UP000750334"/>
    </source>
</evidence>
<sequence length="486" mass="51924">MQLLRLVISIVIFFKGTLTQDVVTVTDTDGSNNNTVIDNTPTVDNGITPTPAVTDDTNTFQDTSTPNTDGIPITSDTTTTPTDITTSSDPILPSISSTLSILSSTLFSSTLDTSLISSSSSIVSSSSRSSSTFSSIKSSSTLLLPSSSTSSSISSTISSSRPSLPPVTSSSSSSSISSSVYIPPTTSSSSSSSSSSSVYIISTSSSTSSSFSFSSSSFSSSSRSIQRTKSLYANTSSSTTSSSSSSSSRSSITSSSIDITTIASDRKRTLTSVVEGKTVLSNYYTTITLMPSSTSKPNSKSHKNDSLSKKDRNIVLGCCLGIGIPLVLITALFIYVTCIRSKKIDFIDSDGKVVSTYKMNKFKLFWLFLMGKSINSIDNNPDDNHSNTFNEKNIIHDTSNSPELFDNSSSQLSNNSLMDSQLSDHQQNYQSFFNEGPFDSNEQYYNFTHPQENSPDNEIINEQFDDGSYSDSISDSPRVLNIANPS</sequence>
<feature type="compositionally biased region" description="Low complexity" evidence="1">
    <location>
        <begin position="466"/>
        <end position="476"/>
    </location>
</feature>
<evidence type="ECO:0000313" key="5">
    <source>
        <dbReference type="EMBL" id="KAG0656398.1"/>
    </source>
</evidence>
<feature type="compositionally biased region" description="Polar residues" evidence="1">
    <location>
        <begin position="35"/>
        <end position="48"/>
    </location>
</feature>
<feature type="chain" id="PRO_5040467753" description="Mid2 domain-containing protein" evidence="3">
    <location>
        <begin position="20"/>
        <end position="486"/>
    </location>
</feature>
<feature type="region of interest" description="Disordered" evidence="1">
    <location>
        <begin position="35"/>
        <end position="89"/>
    </location>
</feature>
<gene>
    <name evidence="5" type="ORF">C6P45_002726</name>
</gene>
<feature type="transmembrane region" description="Helical" evidence="2">
    <location>
        <begin position="314"/>
        <end position="336"/>
    </location>
</feature>
<feature type="domain" description="Mid2" evidence="4">
    <location>
        <begin position="267"/>
        <end position="394"/>
    </location>
</feature>
<keyword evidence="6" id="KW-1185">Reference proteome</keyword>
<dbReference type="Proteomes" id="UP000750334">
    <property type="component" value="Unassembled WGS sequence"/>
</dbReference>
<evidence type="ECO:0000256" key="3">
    <source>
        <dbReference type="SAM" id="SignalP"/>
    </source>
</evidence>
<feature type="region of interest" description="Disordered" evidence="1">
    <location>
        <begin position="142"/>
        <end position="178"/>
    </location>
</feature>
<feature type="compositionally biased region" description="Low complexity" evidence="1">
    <location>
        <begin position="68"/>
        <end position="89"/>
    </location>
</feature>
<proteinExistence type="predicted"/>
<feature type="region of interest" description="Disordered" evidence="1">
    <location>
        <begin position="232"/>
        <end position="252"/>
    </location>
</feature>
<feature type="compositionally biased region" description="Low complexity" evidence="1">
    <location>
        <begin position="235"/>
        <end position="252"/>
    </location>
</feature>